<evidence type="ECO:0000313" key="2">
    <source>
        <dbReference type="EMBL" id="KAK9685630.1"/>
    </source>
</evidence>
<organism evidence="2 3">
    <name type="scientific">Popillia japonica</name>
    <name type="common">Japanese beetle</name>
    <dbReference type="NCBI Taxonomy" id="7064"/>
    <lineage>
        <taxon>Eukaryota</taxon>
        <taxon>Metazoa</taxon>
        <taxon>Ecdysozoa</taxon>
        <taxon>Arthropoda</taxon>
        <taxon>Hexapoda</taxon>
        <taxon>Insecta</taxon>
        <taxon>Pterygota</taxon>
        <taxon>Neoptera</taxon>
        <taxon>Endopterygota</taxon>
        <taxon>Coleoptera</taxon>
        <taxon>Polyphaga</taxon>
        <taxon>Scarabaeiformia</taxon>
        <taxon>Scarabaeidae</taxon>
        <taxon>Rutelinae</taxon>
        <taxon>Popillia</taxon>
    </lineage>
</organism>
<feature type="compositionally biased region" description="Basic and acidic residues" evidence="1">
    <location>
        <begin position="43"/>
        <end position="53"/>
    </location>
</feature>
<evidence type="ECO:0000256" key="1">
    <source>
        <dbReference type="SAM" id="MobiDB-lite"/>
    </source>
</evidence>
<gene>
    <name evidence="2" type="ORF">QE152_g37892</name>
</gene>
<reference evidence="2 3" key="1">
    <citation type="journal article" date="2024" name="BMC Genomics">
        <title>De novo assembly and annotation of Popillia japonica's genome with initial clues to its potential as an invasive pest.</title>
        <authorList>
            <person name="Cucini C."/>
            <person name="Boschi S."/>
            <person name="Funari R."/>
            <person name="Cardaioli E."/>
            <person name="Iannotti N."/>
            <person name="Marturano G."/>
            <person name="Paoli F."/>
            <person name="Bruttini M."/>
            <person name="Carapelli A."/>
            <person name="Frati F."/>
            <person name="Nardi F."/>
        </authorList>
    </citation>
    <scope>NUCLEOTIDE SEQUENCE [LARGE SCALE GENOMIC DNA]</scope>
    <source>
        <strain evidence="2">DMR45628</strain>
    </source>
</reference>
<feature type="region of interest" description="Disordered" evidence="1">
    <location>
        <begin position="33"/>
        <end position="60"/>
    </location>
</feature>
<dbReference type="AlphaFoldDB" id="A0AAW1I8X3"/>
<evidence type="ECO:0000313" key="3">
    <source>
        <dbReference type="Proteomes" id="UP001458880"/>
    </source>
</evidence>
<sequence>MQENSVKQLRNGREREVLERCKEYGCIYNTIVDGNESEEDGADEKGTGDENHLTGRQLRAQTVATLYSNAGVTD</sequence>
<dbReference type="EMBL" id="JASPKY010000764">
    <property type="protein sequence ID" value="KAK9685630.1"/>
    <property type="molecule type" value="Genomic_DNA"/>
</dbReference>
<comment type="caution">
    <text evidence="2">The sequence shown here is derived from an EMBL/GenBank/DDBJ whole genome shotgun (WGS) entry which is preliminary data.</text>
</comment>
<name>A0AAW1I8X3_POPJA</name>
<protein>
    <submittedName>
        <fullName evidence="2">Uncharacterized protein</fullName>
    </submittedName>
</protein>
<proteinExistence type="predicted"/>
<dbReference type="Proteomes" id="UP001458880">
    <property type="component" value="Unassembled WGS sequence"/>
</dbReference>
<accession>A0AAW1I8X3</accession>
<keyword evidence="3" id="KW-1185">Reference proteome</keyword>